<reference evidence="9 10" key="1">
    <citation type="submission" date="2019-07" db="EMBL/GenBank/DDBJ databases">
        <title>Draft genome for Aliikangiella sp. M105.</title>
        <authorList>
            <person name="Wang G."/>
        </authorList>
    </citation>
    <scope>NUCLEOTIDE SEQUENCE [LARGE SCALE GENOMIC DNA]</scope>
    <source>
        <strain evidence="9 10">M105</strain>
    </source>
</reference>
<proteinExistence type="predicted"/>
<evidence type="ECO:0000256" key="7">
    <source>
        <dbReference type="ARBA" id="ARBA00022909"/>
    </source>
</evidence>
<dbReference type="GO" id="GO:0046656">
    <property type="term" value="P:folic acid biosynthetic process"/>
    <property type="evidence" value="ECO:0007669"/>
    <property type="project" value="UniProtKB-KW"/>
</dbReference>
<dbReference type="GO" id="GO:0005524">
    <property type="term" value="F:ATP binding"/>
    <property type="evidence" value="ECO:0007669"/>
    <property type="project" value="UniProtKB-KW"/>
</dbReference>
<name>A0A545UE09_9GAMM</name>
<evidence type="ECO:0000256" key="2">
    <source>
        <dbReference type="ARBA" id="ARBA00013253"/>
    </source>
</evidence>
<dbReference type="SUPFAM" id="SSF55083">
    <property type="entry name" value="6-hydroxymethyl-7,8-dihydropterin pyrophosphokinase, HPPK"/>
    <property type="match status" value="1"/>
</dbReference>
<dbReference type="PANTHER" id="PTHR43071:SF2">
    <property type="entry name" value="2-AMINO-4-HYDROXY-6-HYDROXYMETHYLDIHYDROPTERIDINE PYROPHOSPHOKINASE"/>
    <property type="match status" value="1"/>
</dbReference>
<dbReference type="NCBIfam" id="TIGR01498">
    <property type="entry name" value="folK"/>
    <property type="match status" value="1"/>
</dbReference>
<dbReference type="Proteomes" id="UP000315439">
    <property type="component" value="Unassembled WGS sequence"/>
</dbReference>
<organism evidence="9 10">
    <name type="scientific">Aliikangiella coralliicola</name>
    <dbReference type="NCBI Taxonomy" id="2592383"/>
    <lineage>
        <taxon>Bacteria</taxon>
        <taxon>Pseudomonadati</taxon>
        <taxon>Pseudomonadota</taxon>
        <taxon>Gammaproteobacteria</taxon>
        <taxon>Oceanospirillales</taxon>
        <taxon>Pleioneaceae</taxon>
        <taxon>Aliikangiella</taxon>
    </lineage>
</organism>
<dbReference type="EMBL" id="VIKS01000006">
    <property type="protein sequence ID" value="TQV87707.1"/>
    <property type="molecule type" value="Genomic_DNA"/>
</dbReference>
<dbReference type="Pfam" id="PF01288">
    <property type="entry name" value="HPPK"/>
    <property type="match status" value="1"/>
</dbReference>
<keyword evidence="6" id="KW-0067">ATP-binding</keyword>
<evidence type="ECO:0000256" key="3">
    <source>
        <dbReference type="ARBA" id="ARBA00022679"/>
    </source>
</evidence>
<protein>
    <recommendedName>
        <fullName evidence="2">2-amino-4-hydroxy-6-hydroxymethyldihydropteridine diphosphokinase</fullName>
        <ecNumber evidence="2">2.7.6.3</ecNumber>
    </recommendedName>
</protein>
<dbReference type="Gene3D" id="3.30.70.560">
    <property type="entry name" value="7,8-Dihydro-6-hydroxymethylpterin-pyrophosphokinase HPPK"/>
    <property type="match status" value="1"/>
</dbReference>
<keyword evidence="3 9" id="KW-0808">Transferase</keyword>
<sequence length="158" mass="17799">MLIVYLGIGSNIDAKQNVSRTKLSLTNRFPQAQFSRTFESEAVGFEGDNFLNLVAKIETDESLDDLLATIKNLEDELGRVRGGEKFSSRHIDIDILIYGDLVCDNPIILPREEVNLNAYVLWPLAELAPDLVEPGGVKTYSQLWSEFDKKSQKLRPID</sequence>
<dbReference type="UniPathway" id="UPA00077">
    <property type="reaction ID" value="UER00155"/>
</dbReference>
<keyword evidence="4" id="KW-0547">Nucleotide-binding</keyword>
<dbReference type="CDD" id="cd00483">
    <property type="entry name" value="HPPK"/>
    <property type="match status" value="1"/>
</dbReference>
<dbReference type="GO" id="GO:0046654">
    <property type="term" value="P:tetrahydrofolate biosynthetic process"/>
    <property type="evidence" value="ECO:0007669"/>
    <property type="project" value="UniProtKB-UniPathway"/>
</dbReference>
<evidence type="ECO:0000256" key="5">
    <source>
        <dbReference type="ARBA" id="ARBA00022777"/>
    </source>
</evidence>
<evidence type="ECO:0000259" key="8">
    <source>
        <dbReference type="Pfam" id="PF01288"/>
    </source>
</evidence>
<dbReference type="OrthoDB" id="9790168at2"/>
<evidence type="ECO:0000256" key="1">
    <source>
        <dbReference type="ARBA" id="ARBA00005051"/>
    </source>
</evidence>
<comment type="pathway">
    <text evidence="1">Cofactor biosynthesis; tetrahydrofolate biosynthesis; 2-amino-4-hydroxy-6-hydroxymethyl-7,8-dihydropteridine diphosphate from 7,8-dihydroneopterin triphosphate: step 4/4.</text>
</comment>
<keyword evidence="10" id="KW-1185">Reference proteome</keyword>
<evidence type="ECO:0000313" key="9">
    <source>
        <dbReference type="EMBL" id="TQV87707.1"/>
    </source>
</evidence>
<dbReference type="AlphaFoldDB" id="A0A545UE09"/>
<evidence type="ECO:0000313" key="10">
    <source>
        <dbReference type="Proteomes" id="UP000315439"/>
    </source>
</evidence>
<dbReference type="GO" id="GO:0016301">
    <property type="term" value="F:kinase activity"/>
    <property type="evidence" value="ECO:0007669"/>
    <property type="project" value="UniProtKB-KW"/>
</dbReference>
<keyword evidence="7" id="KW-0289">Folate biosynthesis</keyword>
<evidence type="ECO:0000256" key="6">
    <source>
        <dbReference type="ARBA" id="ARBA00022840"/>
    </source>
</evidence>
<dbReference type="GO" id="GO:0003848">
    <property type="term" value="F:2-amino-4-hydroxy-6-hydroxymethyldihydropteridine diphosphokinase activity"/>
    <property type="evidence" value="ECO:0007669"/>
    <property type="project" value="UniProtKB-EC"/>
</dbReference>
<comment type="caution">
    <text evidence="9">The sequence shown here is derived from an EMBL/GenBank/DDBJ whole genome shotgun (WGS) entry which is preliminary data.</text>
</comment>
<dbReference type="InterPro" id="IPR000550">
    <property type="entry name" value="Hppk"/>
</dbReference>
<keyword evidence="5 9" id="KW-0418">Kinase</keyword>
<accession>A0A545UE09</accession>
<dbReference type="EC" id="2.7.6.3" evidence="2"/>
<gene>
    <name evidence="9" type="primary">folK</name>
    <name evidence="9" type="ORF">FLL46_09990</name>
</gene>
<dbReference type="InterPro" id="IPR035907">
    <property type="entry name" value="Hppk_sf"/>
</dbReference>
<evidence type="ECO:0000256" key="4">
    <source>
        <dbReference type="ARBA" id="ARBA00022741"/>
    </source>
</evidence>
<feature type="domain" description="7,8-dihydro-6-hydroxymethylpterin-pyrophosphokinase" evidence="8">
    <location>
        <begin position="5"/>
        <end position="129"/>
    </location>
</feature>
<dbReference type="PANTHER" id="PTHR43071">
    <property type="entry name" value="2-AMINO-4-HYDROXY-6-HYDROXYMETHYLDIHYDROPTERIDINE PYROPHOSPHOKINASE"/>
    <property type="match status" value="1"/>
</dbReference>